<dbReference type="SUPFAM" id="SSF53335">
    <property type="entry name" value="S-adenosyl-L-methionine-dependent methyltransferases"/>
    <property type="match status" value="1"/>
</dbReference>
<dbReference type="CDD" id="cd02440">
    <property type="entry name" value="AdoMet_MTases"/>
    <property type="match status" value="1"/>
</dbReference>
<proteinExistence type="predicted"/>
<protein>
    <recommendedName>
        <fullName evidence="2">Methyltransferase type 11 domain-containing protein</fullName>
    </recommendedName>
</protein>
<organism evidence="1">
    <name type="scientific">marine metagenome</name>
    <dbReference type="NCBI Taxonomy" id="408172"/>
    <lineage>
        <taxon>unclassified sequences</taxon>
        <taxon>metagenomes</taxon>
        <taxon>ecological metagenomes</taxon>
    </lineage>
</organism>
<dbReference type="EMBL" id="UINC01112134">
    <property type="protein sequence ID" value="SVC80853.1"/>
    <property type="molecule type" value="Genomic_DNA"/>
</dbReference>
<dbReference type="Pfam" id="PF13489">
    <property type="entry name" value="Methyltransf_23"/>
    <property type="match status" value="1"/>
</dbReference>
<gene>
    <name evidence="1" type="ORF">METZ01_LOCUS333707</name>
</gene>
<evidence type="ECO:0000313" key="1">
    <source>
        <dbReference type="EMBL" id="SVC80853.1"/>
    </source>
</evidence>
<dbReference type="AlphaFoldDB" id="A0A382Q5H3"/>
<sequence>MRMIRYLREDVWPRIPTLRMRSANRMSLDRLLTRQFTRLSAGLVLDIGSKGAPYASVIPHTGLVTLDVDPSRKPDICCDIHELEWEGDYFDTVVAIEVLEHLRDPARAISQIRRVLKVGGVAILSTRFLCRYHPDPEDHYRFSWDSLRYLCREFTEVEILHHGNRAQVLWETVNAGGLSRVFLNVLNPLVARLESTRTRFPLGFVVWARK</sequence>
<name>A0A382Q5H3_9ZZZZ</name>
<dbReference type="Gene3D" id="3.40.50.150">
    <property type="entry name" value="Vaccinia Virus protein VP39"/>
    <property type="match status" value="1"/>
</dbReference>
<dbReference type="InterPro" id="IPR029063">
    <property type="entry name" value="SAM-dependent_MTases_sf"/>
</dbReference>
<evidence type="ECO:0008006" key="2">
    <source>
        <dbReference type="Google" id="ProtNLM"/>
    </source>
</evidence>
<reference evidence="1" key="1">
    <citation type="submission" date="2018-05" db="EMBL/GenBank/DDBJ databases">
        <authorList>
            <person name="Lanie J.A."/>
            <person name="Ng W.-L."/>
            <person name="Kazmierczak K.M."/>
            <person name="Andrzejewski T.M."/>
            <person name="Davidsen T.M."/>
            <person name="Wayne K.J."/>
            <person name="Tettelin H."/>
            <person name="Glass J.I."/>
            <person name="Rusch D."/>
            <person name="Podicherti R."/>
            <person name="Tsui H.-C.T."/>
            <person name="Winkler M.E."/>
        </authorList>
    </citation>
    <scope>NUCLEOTIDE SEQUENCE</scope>
</reference>
<accession>A0A382Q5H3</accession>